<keyword evidence="3" id="KW-1185">Reference proteome</keyword>
<name>A0A1Q5P8P8_9BACT</name>
<dbReference type="RefSeq" id="WP_073854531.1">
    <property type="nucleotide sequence ID" value="NZ_LVWA01000012.1"/>
</dbReference>
<organism evidence="2 3">
    <name type="scientific">Pontibacter flavimaris</name>
    <dbReference type="NCBI Taxonomy" id="1797110"/>
    <lineage>
        <taxon>Bacteria</taxon>
        <taxon>Pseudomonadati</taxon>
        <taxon>Bacteroidota</taxon>
        <taxon>Cytophagia</taxon>
        <taxon>Cytophagales</taxon>
        <taxon>Hymenobacteraceae</taxon>
        <taxon>Pontibacter</taxon>
    </lineage>
</organism>
<feature type="transmembrane region" description="Helical" evidence="1">
    <location>
        <begin position="45"/>
        <end position="65"/>
    </location>
</feature>
<keyword evidence="1" id="KW-0812">Transmembrane</keyword>
<proteinExistence type="predicted"/>
<accession>A0A1Q5P8P8</accession>
<protein>
    <submittedName>
        <fullName evidence="2">Uncharacterized protein</fullName>
    </submittedName>
</protein>
<evidence type="ECO:0000313" key="2">
    <source>
        <dbReference type="EMBL" id="OKL38598.1"/>
    </source>
</evidence>
<reference evidence="2 3" key="1">
    <citation type="submission" date="2016-03" db="EMBL/GenBank/DDBJ databases">
        <title>Genome sequence of Pontibacter sp. nov., of the family cytophagaceae, isolated from marine sediment of the Yellow Sea, China.</title>
        <authorList>
            <person name="Zhang G."/>
            <person name="Zhang R."/>
        </authorList>
    </citation>
    <scope>NUCLEOTIDE SEQUENCE [LARGE SCALE GENOMIC DNA]</scope>
    <source>
        <strain evidence="2 3">S10-8</strain>
    </source>
</reference>
<comment type="caution">
    <text evidence="2">The sequence shown here is derived from an EMBL/GenBank/DDBJ whole genome shotgun (WGS) entry which is preliminary data.</text>
</comment>
<evidence type="ECO:0000313" key="3">
    <source>
        <dbReference type="Proteomes" id="UP000186551"/>
    </source>
</evidence>
<dbReference type="Proteomes" id="UP000186551">
    <property type="component" value="Unassembled WGS sequence"/>
</dbReference>
<feature type="transmembrane region" description="Helical" evidence="1">
    <location>
        <begin position="77"/>
        <end position="96"/>
    </location>
</feature>
<dbReference type="OrthoDB" id="799809at2"/>
<dbReference type="AlphaFoldDB" id="A0A1Q5P8P8"/>
<dbReference type="STRING" id="1797110.A3841_05465"/>
<feature type="transmembrane region" description="Helical" evidence="1">
    <location>
        <begin position="102"/>
        <end position="120"/>
    </location>
</feature>
<sequence>MAAPIPKPDVSLVSVLQGAYWLVTGVWPFLHLRSFIWVTGPKEDYWLLYTVAVLISVIGATLLAAGLRKGVTLEIKWLGMGGAAGLIFIDVYFALQDVIRDVYLLDALAEAGLIILWLWAGNKGLRSIK</sequence>
<feature type="transmembrane region" description="Helical" evidence="1">
    <location>
        <begin position="12"/>
        <end position="30"/>
    </location>
</feature>
<gene>
    <name evidence="2" type="ORF">A3841_05465</name>
</gene>
<keyword evidence="1" id="KW-1133">Transmembrane helix</keyword>
<dbReference type="EMBL" id="LVWA01000012">
    <property type="protein sequence ID" value="OKL38598.1"/>
    <property type="molecule type" value="Genomic_DNA"/>
</dbReference>
<keyword evidence="1" id="KW-0472">Membrane</keyword>
<evidence type="ECO:0000256" key="1">
    <source>
        <dbReference type="SAM" id="Phobius"/>
    </source>
</evidence>